<dbReference type="PROSITE" id="PS50011">
    <property type="entry name" value="PROTEIN_KINASE_DOM"/>
    <property type="match status" value="1"/>
</dbReference>
<keyword evidence="3" id="KW-0547">Nucleotide-binding</keyword>
<dbReference type="AlphaFoldDB" id="A0A8H5IDZ2"/>
<evidence type="ECO:0000256" key="6">
    <source>
        <dbReference type="SAM" id="MobiDB-lite"/>
    </source>
</evidence>
<dbReference type="SMART" id="SM00220">
    <property type="entry name" value="S_TKc"/>
    <property type="match status" value="1"/>
</dbReference>
<name>A0A8H5IDZ2_9HYPO</name>
<dbReference type="Gene3D" id="1.10.510.10">
    <property type="entry name" value="Transferase(Phosphotransferase) domain 1"/>
    <property type="match status" value="1"/>
</dbReference>
<dbReference type="EMBL" id="JAAOAM010000359">
    <property type="protein sequence ID" value="KAF5532666.1"/>
    <property type="molecule type" value="Genomic_DNA"/>
</dbReference>
<keyword evidence="1" id="KW-0723">Serine/threonine-protein kinase</keyword>
<comment type="caution">
    <text evidence="9">The sequence shown here is derived from an EMBL/GenBank/DDBJ whole genome shotgun (WGS) entry which is preliminary data.</text>
</comment>
<protein>
    <submittedName>
        <fullName evidence="9">Serine threonine kinase</fullName>
    </submittedName>
</protein>
<gene>
    <name evidence="9" type="ORF">FMEXI_12265</name>
</gene>
<proteinExistence type="predicted"/>
<evidence type="ECO:0000313" key="10">
    <source>
        <dbReference type="Proteomes" id="UP000522262"/>
    </source>
</evidence>
<keyword evidence="7" id="KW-0732">Signal</keyword>
<dbReference type="GO" id="GO:0004674">
    <property type="term" value="F:protein serine/threonine kinase activity"/>
    <property type="evidence" value="ECO:0007669"/>
    <property type="project" value="UniProtKB-KW"/>
</dbReference>
<feature type="region of interest" description="Disordered" evidence="6">
    <location>
        <begin position="476"/>
        <end position="505"/>
    </location>
</feature>
<feature type="compositionally biased region" description="Basic and acidic residues" evidence="6">
    <location>
        <begin position="108"/>
        <end position="120"/>
    </location>
</feature>
<accession>A0A8H5IDZ2</accession>
<feature type="signal peptide" evidence="7">
    <location>
        <begin position="1"/>
        <end position="18"/>
    </location>
</feature>
<evidence type="ECO:0000313" key="9">
    <source>
        <dbReference type="EMBL" id="KAF5532666.1"/>
    </source>
</evidence>
<dbReference type="InterPro" id="IPR051175">
    <property type="entry name" value="CLK_kinases"/>
</dbReference>
<dbReference type="GO" id="GO:0043484">
    <property type="term" value="P:regulation of RNA splicing"/>
    <property type="evidence" value="ECO:0007669"/>
    <property type="project" value="TreeGrafter"/>
</dbReference>
<dbReference type="Pfam" id="PF00069">
    <property type="entry name" value="Pkinase"/>
    <property type="match status" value="1"/>
</dbReference>
<dbReference type="Gene3D" id="3.30.200.20">
    <property type="entry name" value="Phosphorylase Kinase, domain 1"/>
    <property type="match status" value="1"/>
</dbReference>
<keyword evidence="4 9" id="KW-0418">Kinase</keyword>
<evidence type="ECO:0000256" key="7">
    <source>
        <dbReference type="SAM" id="SignalP"/>
    </source>
</evidence>
<evidence type="ECO:0000256" key="1">
    <source>
        <dbReference type="ARBA" id="ARBA00022527"/>
    </source>
</evidence>
<feature type="compositionally biased region" description="Polar residues" evidence="6">
    <location>
        <begin position="121"/>
        <end position="130"/>
    </location>
</feature>
<reference evidence="9 10" key="1">
    <citation type="submission" date="2020-05" db="EMBL/GenBank/DDBJ databases">
        <title>Identification and distribution of gene clusters putatively required for synthesis of sphingolipid metabolism inhibitors in phylogenetically diverse species of the filamentous fungus Fusarium.</title>
        <authorList>
            <person name="Kim H.-S."/>
            <person name="Busman M."/>
            <person name="Brown D.W."/>
            <person name="Divon H."/>
            <person name="Uhlig S."/>
            <person name="Proctor R.H."/>
        </authorList>
    </citation>
    <scope>NUCLEOTIDE SEQUENCE [LARGE SCALE GENOMIC DNA]</scope>
    <source>
        <strain evidence="9 10">NRRL 53147</strain>
    </source>
</reference>
<feature type="compositionally biased region" description="Polar residues" evidence="6">
    <location>
        <begin position="98"/>
        <end position="107"/>
    </location>
</feature>
<dbReference type="SUPFAM" id="SSF56112">
    <property type="entry name" value="Protein kinase-like (PK-like)"/>
    <property type="match status" value="1"/>
</dbReference>
<dbReference type="GO" id="GO:0005634">
    <property type="term" value="C:nucleus"/>
    <property type="evidence" value="ECO:0007669"/>
    <property type="project" value="TreeGrafter"/>
</dbReference>
<evidence type="ECO:0000256" key="2">
    <source>
        <dbReference type="ARBA" id="ARBA00022679"/>
    </source>
</evidence>
<dbReference type="GO" id="GO:0005524">
    <property type="term" value="F:ATP binding"/>
    <property type="evidence" value="ECO:0007669"/>
    <property type="project" value="UniProtKB-KW"/>
</dbReference>
<evidence type="ECO:0000256" key="5">
    <source>
        <dbReference type="ARBA" id="ARBA00022840"/>
    </source>
</evidence>
<dbReference type="InterPro" id="IPR000719">
    <property type="entry name" value="Prot_kinase_dom"/>
</dbReference>
<evidence type="ECO:0000259" key="8">
    <source>
        <dbReference type="PROSITE" id="PS50011"/>
    </source>
</evidence>
<organism evidence="9 10">
    <name type="scientific">Fusarium mexicanum</name>
    <dbReference type="NCBI Taxonomy" id="751941"/>
    <lineage>
        <taxon>Eukaryota</taxon>
        <taxon>Fungi</taxon>
        <taxon>Dikarya</taxon>
        <taxon>Ascomycota</taxon>
        <taxon>Pezizomycotina</taxon>
        <taxon>Sordariomycetes</taxon>
        <taxon>Hypocreomycetidae</taxon>
        <taxon>Hypocreales</taxon>
        <taxon>Nectriaceae</taxon>
        <taxon>Fusarium</taxon>
        <taxon>Fusarium fujikuroi species complex</taxon>
    </lineage>
</organism>
<keyword evidence="10" id="KW-1185">Reference proteome</keyword>
<dbReference type="PANTHER" id="PTHR45646">
    <property type="entry name" value="SERINE/THREONINE-PROTEIN KINASE DOA-RELATED"/>
    <property type="match status" value="1"/>
</dbReference>
<evidence type="ECO:0000256" key="3">
    <source>
        <dbReference type="ARBA" id="ARBA00022741"/>
    </source>
</evidence>
<dbReference type="InterPro" id="IPR011009">
    <property type="entry name" value="Kinase-like_dom_sf"/>
</dbReference>
<sequence>MRFISLAVLVQSIWLCAARPTNLQPATLITNVYEMLDPKDVVGALKDWFKPKSTVKGKTIDDLLCGDDSEKCDQCACDSKTSLDKGGVSDSGKVDQKVNVTASNDTNGDSKYKSKPDVKSNESNPKSNSTNERKESLEWHDKRCFGLHQFGKHKDIYPISQQNYAGFACPETESKMIKKDENSTFISYQRWIYGAPYLYNVYWKDLCELENGKTEQDVTDPLEEGYEPESRICQETLTKAYRGCNNEGTGDYAGRQHVREVRDTFKISGPHGEHEVFVMPPLGMSLRTLQELQKGNVFQQTLVTSALDQTLLGLNYLHDADVIHTDIHSDNLLVALEDDSILSTVEDNELHRPSARKVVDETVIHVSQYMLGGAGALTICDLGQARIGKVHRGNAMPLPYRAPEVILGMTWGNSVDVWSVGLLAWDPLHKRGIFRVYDNSQELNDAHHLAAMTALLGPPPDVFLRRSDKTRKYWDSEGKWHGPVPLPSEGKLNSLDTKLSGEDRD</sequence>
<dbReference type="Proteomes" id="UP000522262">
    <property type="component" value="Unassembled WGS sequence"/>
</dbReference>
<keyword evidence="5" id="KW-0067">ATP-binding</keyword>
<feature type="domain" description="Protein kinase" evidence="8">
    <location>
        <begin position="139"/>
        <end position="505"/>
    </location>
</feature>
<feature type="region of interest" description="Disordered" evidence="6">
    <location>
        <begin position="81"/>
        <end position="135"/>
    </location>
</feature>
<dbReference type="PANTHER" id="PTHR45646:SF11">
    <property type="entry name" value="SERINE_THREONINE-PROTEIN KINASE DOA"/>
    <property type="match status" value="1"/>
</dbReference>
<evidence type="ECO:0000256" key="4">
    <source>
        <dbReference type="ARBA" id="ARBA00022777"/>
    </source>
</evidence>
<keyword evidence="2" id="KW-0808">Transferase</keyword>
<feature type="chain" id="PRO_5034610114" evidence="7">
    <location>
        <begin position="19"/>
        <end position="505"/>
    </location>
</feature>